<dbReference type="PIRSF" id="PIRSF002122">
    <property type="entry name" value="RPS7p_RPS7a_RPS5e_RPS7o"/>
    <property type="match status" value="1"/>
</dbReference>
<comment type="similarity">
    <text evidence="1 6">Belongs to the universal ribosomal protein uS7 family.</text>
</comment>
<evidence type="ECO:0000259" key="7">
    <source>
        <dbReference type="Pfam" id="PF00177"/>
    </source>
</evidence>
<feature type="domain" description="Small ribosomal subunit protein uS7" evidence="7">
    <location>
        <begin position="12"/>
        <end position="142"/>
    </location>
</feature>
<dbReference type="CDD" id="cd14869">
    <property type="entry name" value="uS7_Bacteria"/>
    <property type="match status" value="1"/>
</dbReference>
<evidence type="ECO:0000256" key="3">
    <source>
        <dbReference type="ARBA" id="ARBA00022884"/>
    </source>
</evidence>
<dbReference type="GO" id="GO:0003735">
    <property type="term" value="F:structural constituent of ribosome"/>
    <property type="evidence" value="ECO:0007669"/>
    <property type="project" value="InterPro"/>
</dbReference>
<evidence type="ECO:0000256" key="2">
    <source>
        <dbReference type="ARBA" id="ARBA00022730"/>
    </source>
</evidence>
<dbReference type="InterPro" id="IPR023798">
    <property type="entry name" value="Ribosomal_uS7_dom"/>
</dbReference>
<evidence type="ECO:0000256" key="4">
    <source>
        <dbReference type="ARBA" id="ARBA00022980"/>
    </source>
</evidence>
<sequence length="154" mass="17471">MSTKGNITVTIKNEKIAKFVNYIMKEGKKTLAMKILSNTFETMKKKGFDKPEDVFEKAFENVMPRIEVRPKRVGGSIYQVPQEVNAKRQFALAVRWVLASARAKKGGDFSNFLAQELIEASQETGNAVKKKLEVYKMAEANKAFARFARTTKKK</sequence>
<evidence type="ECO:0000256" key="1">
    <source>
        <dbReference type="ARBA" id="ARBA00007151"/>
    </source>
</evidence>
<dbReference type="AlphaFoldDB" id="K1YAF1"/>
<dbReference type="SUPFAM" id="SSF47973">
    <property type="entry name" value="Ribosomal protein S7"/>
    <property type="match status" value="1"/>
</dbReference>
<dbReference type="EMBL" id="AMFJ01034421">
    <property type="protein sequence ID" value="EKD29413.1"/>
    <property type="molecule type" value="Genomic_DNA"/>
</dbReference>
<dbReference type="GO" id="GO:0015935">
    <property type="term" value="C:small ribosomal subunit"/>
    <property type="evidence" value="ECO:0007669"/>
    <property type="project" value="InterPro"/>
</dbReference>
<evidence type="ECO:0000256" key="5">
    <source>
        <dbReference type="ARBA" id="ARBA00023274"/>
    </source>
</evidence>
<accession>K1YAF1</accession>
<dbReference type="InterPro" id="IPR005717">
    <property type="entry name" value="Ribosomal_uS7_bac/org-type"/>
</dbReference>
<keyword evidence="3 6" id="KW-0694">RNA-binding</keyword>
<dbReference type="GO" id="GO:0019843">
    <property type="term" value="F:rRNA binding"/>
    <property type="evidence" value="ECO:0007669"/>
    <property type="project" value="UniProtKB-UniRule"/>
</dbReference>
<gene>
    <name evidence="6" type="primary">rpsG</name>
    <name evidence="8" type="ORF">ACD_78C00421G0005</name>
</gene>
<comment type="function">
    <text evidence="6">One of the primary rRNA binding proteins, it binds directly to 16S rRNA where it nucleates assembly of the head domain of the 30S subunit. Is located at the subunit interface close to the decoding center, probably blocks exit of the E-site tRNA.</text>
</comment>
<dbReference type="GO" id="GO:0000049">
    <property type="term" value="F:tRNA binding"/>
    <property type="evidence" value="ECO:0007669"/>
    <property type="project" value="UniProtKB-UniRule"/>
</dbReference>
<name>K1YAF1_9BACT</name>
<dbReference type="HAMAP" id="MF_00480_B">
    <property type="entry name" value="Ribosomal_uS7_B"/>
    <property type="match status" value="1"/>
</dbReference>
<keyword evidence="4 6" id="KW-0689">Ribosomal protein</keyword>
<evidence type="ECO:0000256" key="6">
    <source>
        <dbReference type="HAMAP-Rule" id="MF_00480"/>
    </source>
</evidence>
<comment type="subunit">
    <text evidence="6">Part of the 30S ribosomal subunit. Contacts proteins S9 and S11.</text>
</comment>
<dbReference type="InterPro" id="IPR000235">
    <property type="entry name" value="Ribosomal_uS7"/>
</dbReference>
<reference evidence="8" key="1">
    <citation type="journal article" date="2012" name="Science">
        <title>Fermentation, hydrogen, and sulfur metabolism in multiple uncultivated bacterial phyla.</title>
        <authorList>
            <person name="Wrighton K.C."/>
            <person name="Thomas B.C."/>
            <person name="Sharon I."/>
            <person name="Miller C.S."/>
            <person name="Castelle C.J."/>
            <person name="VerBerkmoes N.C."/>
            <person name="Wilkins M.J."/>
            <person name="Hettich R.L."/>
            <person name="Lipton M.S."/>
            <person name="Williams K.H."/>
            <person name="Long P.E."/>
            <person name="Banfield J.F."/>
        </authorList>
    </citation>
    <scope>NUCLEOTIDE SEQUENCE [LARGE SCALE GENOMIC DNA]</scope>
</reference>
<organism evidence="8">
    <name type="scientific">uncultured bacterium</name>
    <name type="common">gcode 4</name>
    <dbReference type="NCBI Taxonomy" id="1234023"/>
    <lineage>
        <taxon>Bacteria</taxon>
        <taxon>environmental samples</taxon>
    </lineage>
</organism>
<keyword evidence="5 6" id="KW-0687">Ribonucleoprotein</keyword>
<evidence type="ECO:0000313" key="8">
    <source>
        <dbReference type="EMBL" id="EKD29413.1"/>
    </source>
</evidence>
<dbReference type="InterPro" id="IPR036823">
    <property type="entry name" value="Ribosomal_uS7_dom_sf"/>
</dbReference>
<dbReference type="NCBIfam" id="TIGR01029">
    <property type="entry name" value="rpsG_bact"/>
    <property type="match status" value="1"/>
</dbReference>
<dbReference type="Pfam" id="PF00177">
    <property type="entry name" value="Ribosomal_S7"/>
    <property type="match status" value="1"/>
</dbReference>
<comment type="caution">
    <text evidence="8">The sequence shown here is derived from an EMBL/GenBank/DDBJ whole genome shotgun (WGS) entry which is preliminary data.</text>
</comment>
<proteinExistence type="inferred from homology"/>
<dbReference type="GO" id="GO:0006412">
    <property type="term" value="P:translation"/>
    <property type="evidence" value="ECO:0007669"/>
    <property type="project" value="UniProtKB-UniRule"/>
</dbReference>
<keyword evidence="2 6" id="KW-0699">rRNA-binding</keyword>
<keyword evidence="6" id="KW-0820">tRNA-binding</keyword>
<dbReference type="PANTHER" id="PTHR11205">
    <property type="entry name" value="RIBOSOMAL PROTEIN S7"/>
    <property type="match status" value="1"/>
</dbReference>
<dbReference type="Gene3D" id="1.10.455.10">
    <property type="entry name" value="Ribosomal protein S7 domain"/>
    <property type="match status" value="1"/>
</dbReference>
<protein>
    <recommendedName>
        <fullName evidence="6">Small ribosomal subunit protein uS7</fullName>
    </recommendedName>
</protein>